<feature type="domain" description="Transposable element Tc3 transposase-like DNA-binding HTH" evidence="3">
    <location>
        <begin position="167"/>
        <end position="204"/>
    </location>
</feature>
<gene>
    <name evidence="4" type="ORF">OESDEN_22622</name>
</gene>
<protein>
    <submittedName>
        <fullName evidence="4">Uncharacterized protein</fullName>
    </submittedName>
</protein>
<reference evidence="4 5" key="1">
    <citation type="submission" date="2014-03" db="EMBL/GenBank/DDBJ databases">
        <title>Draft genome of the hookworm Oesophagostomum dentatum.</title>
        <authorList>
            <person name="Mitreva M."/>
        </authorList>
    </citation>
    <scope>NUCLEOTIDE SEQUENCE [LARGE SCALE GENOMIC DNA]</scope>
    <source>
        <strain evidence="4 5">OD-Hann</strain>
    </source>
</reference>
<sequence length="218" mass="24411">MLAVCEVSDAQTLFDHFKGSMAEHFVLRGYTQLEGETLAYFDISDRLALLSSNLSERVAVPAQLRPEIPPFEINHEGHAAKGAQLYDCLNGNQKEAASRIMMSLNSTYLSCTSLIDLILALHQAGHSIHFIASQLERSRHAVSNLLNNPDSYGQRTSPERPRVISKREERQILREVSNTTISVGQIRANLNLVTSKTTVWRVINASRNIQREAMRKAP</sequence>
<feature type="domain" description="Tc3 transposase DNA binding" evidence="2">
    <location>
        <begin position="118"/>
        <end position="153"/>
    </location>
</feature>
<accession>A0A0B1RXG6</accession>
<dbReference type="GO" id="GO:0003677">
    <property type="term" value="F:DNA binding"/>
    <property type="evidence" value="ECO:0007669"/>
    <property type="project" value="InterPro"/>
</dbReference>
<evidence type="ECO:0000256" key="1">
    <source>
        <dbReference type="ARBA" id="ARBA00004123"/>
    </source>
</evidence>
<proteinExistence type="predicted"/>
<dbReference type="InterPro" id="IPR036388">
    <property type="entry name" value="WH-like_DNA-bd_sf"/>
</dbReference>
<evidence type="ECO:0000313" key="5">
    <source>
        <dbReference type="Proteomes" id="UP000053660"/>
    </source>
</evidence>
<evidence type="ECO:0000259" key="3">
    <source>
        <dbReference type="Pfam" id="PF21517"/>
    </source>
</evidence>
<evidence type="ECO:0000259" key="2">
    <source>
        <dbReference type="Pfam" id="PF11427"/>
    </source>
</evidence>
<dbReference type="Pfam" id="PF11427">
    <property type="entry name" value="HTH_Tnp_Tc3_1"/>
    <property type="match status" value="1"/>
</dbReference>
<dbReference type="Proteomes" id="UP000053660">
    <property type="component" value="Unassembled WGS sequence"/>
</dbReference>
<dbReference type="InterPro" id="IPR009057">
    <property type="entry name" value="Homeodomain-like_sf"/>
</dbReference>
<evidence type="ECO:0000313" key="4">
    <source>
        <dbReference type="EMBL" id="KHJ77758.1"/>
    </source>
</evidence>
<feature type="non-terminal residue" evidence="4">
    <location>
        <position position="218"/>
    </location>
</feature>
<comment type="subcellular location">
    <subcellularLocation>
        <location evidence="1">Nucleus</location>
    </subcellularLocation>
</comment>
<dbReference type="GO" id="GO:0005634">
    <property type="term" value="C:nucleus"/>
    <property type="evidence" value="ECO:0007669"/>
    <property type="project" value="UniProtKB-SubCell"/>
</dbReference>
<dbReference type="InterPro" id="IPR025898">
    <property type="entry name" value="Tc3_transposase_DNA-bd_dom"/>
</dbReference>
<dbReference type="Gene3D" id="1.10.10.10">
    <property type="entry name" value="Winged helix-like DNA-binding domain superfamily/Winged helix DNA-binding domain"/>
    <property type="match status" value="1"/>
</dbReference>
<organism evidence="4 5">
    <name type="scientific">Oesophagostomum dentatum</name>
    <name type="common">Nodular worm</name>
    <dbReference type="NCBI Taxonomy" id="61180"/>
    <lineage>
        <taxon>Eukaryota</taxon>
        <taxon>Metazoa</taxon>
        <taxon>Ecdysozoa</taxon>
        <taxon>Nematoda</taxon>
        <taxon>Chromadorea</taxon>
        <taxon>Rhabditida</taxon>
        <taxon>Rhabditina</taxon>
        <taxon>Rhabditomorpha</taxon>
        <taxon>Strongyloidea</taxon>
        <taxon>Strongylidae</taxon>
        <taxon>Oesophagostomum</taxon>
    </lineage>
</organism>
<dbReference type="Pfam" id="PF21517">
    <property type="entry name" value="HTH_Tnp_Tc3_2_like"/>
    <property type="match status" value="1"/>
</dbReference>
<dbReference type="SUPFAM" id="SSF46689">
    <property type="entry name" value="Homeodomain-like"/>
    <property type="match status" value="1"/>
</dbReference>
<name>A0A0B1RXG6_OESDE</name>
<dbReference type="AlphaFoldDB" id="A0A0B1RXG6"/>
<dbReference type="EMBL" id="KN610447">
    <property type="protein sequence ID" value="KHJ77758.1"/>
    <property type="molecule type" value="Genomic_DNA"/>
</dbReference>
<keyword evidence="5" id="KW-1185">Reference proteome</keyword>
<dbReference type="InterPro" id="IPR048703">
    <property type="entry name" value="Tnp_Tc3-like_HTH"/>
</dbReference>
<dbReference type="Gene3D" id="1.10.10.60">
    <property type="entry name" value="Homeodomain-like"/>
    <property type="match status" value="1"/>
</dbReference>